<feature type="signal peptide" evidence="1">
    <location>
        <begin position="1"/>
        <end position="18"/>
    </location>
</feature>
<evidence type="ECO:0000313" key="3">
    <source>
        <dbReference type="Proteomes" id="UP001145742"/>
    </source>
</evidence>
<name>A0ABQ9DG50_9PASS</name>
<feature type="chain" id="PRO_5046810860" evidence="1">
    <location>
        <begin position="19"/>
        <end position="198"/>
    </location>
</feature>
<dbReference type="EMBL" id="WHWB01033582">
    <property type="protein sequence ID" value="KAJ7418788.1"/>
    <property type="molecule type" value="Genomic_DNA"/>
</dbReference>
<sequence length="198" mass="21375">MLVVALLCEVTATSSVQGWRSWILLNLEFAQVKSKIQTINSSVYVPAGADDASGQDAIGFLPTWTYTGSCSAALHKHPQVLFHWAVLQLLCTQSVHGVTVGKVQDLALGLVEPHTFGLSSSIHPVQIPLQNLPTLWQVVIPIQLGVVYIFTKCALNPLIQIINKDIDQNWAQYNPCGTLSMTGCQLDAAPPTSGPGYP</sequence>
<comment type="caution">
    <text evidence="2">The sequence shown here is derived from an EMBL/GenBank/DDBJ whole genome shotgun (WGS) entry which is preliminary data.</text>
</comment>
<accession>A0ABQ9DG50</accession>
<protein>
    <submittedName>
        <fullName evidence="2">Uncharacterized protein</fullName>
    </submittedName>
</protein>
<evidence type="ECO:0000256" key="1">
    <source>
        <dbReference type="SAM" id="SignalP"/>
    </source>
</evidence>
<evidence type="ECO:0000313" key="2">
    <source>
        <dbReference type="EMBL" id="KAJ7418788.1"/>
    </source>
</evidence>
<keyword evidence="3" id="KW-1185">Reference proteome</keyword>
<keyword evidence="1" id="KW-0732">Signal</keyword>
<dbReference type="Proteomes" id="UP001145742">
    <property type="component" value="Unassembled WGS sequence"/>
</dbReference>
<organism evidence="2 3">
    <name type="scientific">Willisornis vidua</name>
    <name type="common">Xingu scale-backed antbird</name>
    <dbReference type="NCBI Taxonomy" id="1566151"/>
    <lineage>
        <taxon>Eukaryota</taxon>
        <taxon>Metazoa</taxon>
        <taxon>Chordata</taxon>
        <taxon>Craniata</taxon>
        <taxon>Vertebrata</taxon>
        <taxon>Euteleostomi</taxon>
        <taxon>Archelosauria</taxon>
        <taxon>Archosauria</taxon>
        <taxon>Dinosauria</taxon>
        <taxon>Saurischia</taxon>
        <taxon>Theropoda</taxon>
        <taxon>Coelurosauria</taxon>
        <taxon>Aves</taxon>
        <taxon>Neognathae</taxon>
        <taxon>Neoaves</taxon>
        <taxon>Telluraves</taxon>
        <taxon>Australaves</taxon>
        <taxon>Passeriformes</taxon>
        <taxon>Thamnophilidae</taxon>
        <taxon>Willisornis</taxon>
    </lineage>
</organism>
<reference evidence="2" key="1">
    <citation type="submission" date="2019-10" db="EMBL/GenBank/DDBJ databases">
        <authorList>
            <person name="Soares A.E.R."/>
            <person name="Aleixo A."/>
            <person name="Schneider P."/>
            <person name="Miyaki C.Y."/>
            <person name="Schneider M.P."/>
            <person name="Mello C."/>
            <person name="Vasconcelos A.T.R."/>
        </authorList>
    </citation>
    <scope>NUCLEOTIDE SEQUENCE</scope>
    <source>
        <tissue evidence="2">Muscle</tissue>
    </source>
</reference>
<gene>
    <name evidence="2" type="ORF">WISP_57571</name>
</gene>
<proteinExistence type="predicted"/>